<dbReference type="Proteomes" id="UP000824241">
    <property type="component" value="Unassembled WGS sequence"/>
</dbReference>
<dbReference type="GO" id="GO:0005737">
    <property type="term" value="C:cytoplasm"/>
    <property type="evidence" value="ECO:0007669"/>
    <property type="project" value="UniProtKB-ARBA"/>
</dbReference>
<evidence type="ECO:0000256" key="1">
    <source>
        <dbReference type="ARBA" id="ARBA00004255"/>
    </source>
</evidence>
<accession>A0A9D1J4Z7</accession>
<comment type="caution">
    <text evidence="5">The sequence shown here is derived from an EMBL/GenBank/DDBJ whole genome shotgun (WGS) entry which is preliminary data.</text>
</comment>
<name>A0A9D1J4Z7_9FIRM</name>
<organism evidence="5 6">
    <name type="scientific">Candidatus Faecivivens stercoravium</name>
    <dbReference type="NCBI Taxonomy" id="2840803"/>
    <lineage>
        <taxon>Bacteria</taxon>
        <taxon>Bacillati</taxon>
        <taxon>Bacillota</taxon>
        <taxon>Clostridia</taxon>
        <taxon>Eubacteriales</taxon>
        <taxon>Oscillospiraceae</taxon>
        <taxon>Oscillospiraceae incertae sedis</taxon>
        <taxon>Candidatus Faecivivens</taxon>
    </lineage>
</organism>
<keyword evidence="3" id="KW-0446">Lipid-binding</keyword>
<dbReference type="GO" id="GO:0070273">
    <property type="term" value="F:phosphatidylinositol-4-phosphate binding"/>
    <property type="evidence" value="ECO:0007669"/>
    <property type="project" value="InterPro"/>
</dbReference>
<keyword evidence="4" id="KW-0472">Membrane</keyword>
<comment type="subcellular location">
    <subcellularLocation>
        <location evidence="1">Golgi apparatus membrane</location>
        <topology evidence="1">Peripheral membrane protein</topology>
        <orientation evidence="1">Cytoplasmic side</orientation>
    </subcellularLocation>
</comment>
<reference evidence="5" key="1">
    <citation type="submission" date="2020-10" db="EMBL/GenBank/DDBJ databases">
        <authorList>
            <person name="Gilroy R."/>
        </authorList>
    </citation>
    <scope>NUCLEOTIDE SEQUENCE</scope>
    <source>
        <strain evidence="5">CHK189-12415</strain>
    </source>
</reference>
<gene>
    <name evidence="5" type="ORF">IAB37_05275</name>
</gene>
<dbReference type="Pfam" id="PF05719">
    <property type="entry name" value="GPP34"/>
    <property type="match status" value="1"/>
</dbReference>
<dbReference type="GO" id="GO:0012505">
    <property type="term" value="C:endomembrane system"/>
    <property type="evidence" value="ECO:0007669"/>
    <property type="project" value="UniProtKB-ARBA"/>
</dbReference>
<dbReference type="InterPro" id="IPR038261">
    <property type="entry name" value="GPP34-like_sf"/>
</dbReference>
<sequence>MIRKSIAQDFFLLAVGENGGMAPLRREVSNAGLMAAGVLDLEAAGVIASEKKKVTVLKPLPAELSHLEPLYHYLSEKPRSFTRLMSDYLVGGSARMKAVYESVGKSLLADGAVTEGMGGFFGNKQVYIPDRARKAELVGKLKETLLGGGAVPALDTGLLLLLKESKNLGQYFSKFEDGERKARLKALRKNPRNEKAAATVKEAEDLMKAAAACLSSYGG</sequence>
<dbReference type="Gene3D" id="1.10.3630.10">
    <property type="entry name" value="yeast vps74-n-term truncation variant domain like"/>
    <property type="match status" value="1"/>
</dbReference>
<evidence type="ECO:0000256" key="3">
    <source>
        <dbReference type="ARBA" id="ARBA00023121"/>
    </source>
</evidence>
<dbReference type="InterPro" id="IPR008628">
    <property type="entry name" value="GPP34-like"/>
</dbReference>
<dbReference type="EMBL" id="DVHA01000170">
    <property type="protein sequence ID" value="HIR60970.1"/>
    <property type="molecule type" value="Genomic_DNA"/>
</dbReference>
<proteinExistence type="predicted"/>
<evidence type="ECO:0000313" key="5">
    <source>
        <dbReference type="EMBL" id="HIR60970.1"/>
    </source>
</evidence>
<evidence type="ECO:0000313" key="6">
    <source>
        <dbReference type="Proteomes" id="UP000824241"/>
    </source>
</evidence>
<evidence type="ECO:0000256" key="2">
    <source>
        <dbReference type="ARBA" id="ARBA00023034"/>
    </source>
</evidence>
<reference evidence="5" key="2">
    <citation type="journal article" date="2021" name="PeerJ">
        <title>Extensive microbial diversity within the chicken gut microbiome revealed by metagenomics and culture.</title>
        <authorList>
            <person name="Gilroy R."/>
            <person name="Ravi A."/>
            <person name="Getino M."/>
            <person name="Pursley I."/>
            <person name="Horton D.L."/>
            <person name="Alikhan N.F."/>
            <person name="Baker D."/>
            <person name="Gharbi K."/>
            <person name="Hall N."/>
            <person name="Watson M."/>
            <person name="Adriaenssens E.M."/>
            <person name="Foster-Nyarko E."/>
            <person name="Jarju S."/>
            <person name="Secka A."/>
            <person name="Antonio M."/>
            <person name="Oren A."/>
            <person name="Chaudhuri R.R."/>
            <person name="La Ragione R."/>
            <person name="Hildebrand F."/>
            <person name="Pallen M.J."/>
        </authorList>
    </citation>
    <scope>NUCLEOTIDE SEQUENCE</scope>
    <source>
        <strain evidence="5">CHK189-12415</strain>
    </source>
</reference>
<evidence type="ECO:0000256" key="4">
    <source>
        <dbReference type="ARBA" id="ARBA00023136"/>
    </source>
</evidence>
<keyword evidence="2" id="KW-0333">Golgi apparatus</keyword>
<dbReference type="AlphaFoldDB" id="A0A9D1J4Z7"/>
<protein>
    <submittedName>
        <fullName evidence="5">GPP34 family phosphoprotein</fullName>
    </submittedName>
</protein>